<gene>
    <name evidence="1" type="ORF">BKA55DRAFT_596098</name>
</gene>
<dbReference type="AlphaFoldDB" id="A0A9P9GLE8"/>
<comment type="caution">
    <text evidence="1">The sequence shown here is derived from an EMBL/GenBank/DDBJ whole genome shotgun (WGS) entry which is preliminary data.</text>
</comment>
<protein>
    <submittedName>
        <fullName evidence="1">Uncharacterized protein</fullName>
    </submittedName>
</protein>
<evidence type="ECO:0000313" key="1">
    <source>
        <dbReference type="EMBL" id="KAH7240677.1"/>
    </source>
</evidence>
<name>A0A9P9GLE8_FUSRE</name>
<organism evidence="1 2">
    <name type="scientific">Fusarium redolens</name>
    <dbReference type="NCBI Taxonomy" id="48865"/>
    <lineage>
        <taxon>Eukaryota</taxon>
        <taxon>Fungi</taxon>
        <taxon>Dikarya</taxon>
        <taxon>Ascomycota</taxon>
        <taxon>Pezizomycotina</taxon>
        <taxon>Sordariomycetes</taxon>
        <taxon>Hypocreomycetidae</taxon>
        <taxon>Hypocreales</taxon>
        <taxon>Nectriaceae</taxon>
        <taxon>Fusarium</taxon>
        <taxon>Fusarium redolens species complex</taxon>
    </lineage>
</organism>
<dbReference type="InterPro" id="IPR053175">
    <property type="entry name" value="DHMBA_Reg_Transcription_Factor"/>
</dbReference>
<keyword evidence="2" id="KW-1185">Reference proteome</keyword>
<reference evidence="1" key="1">
    <citation type="journal article" date="2021" name="Nat. Commun.">
        <title>Genetic determinants of endophytism in the Arabidopsis root mycobiome.</title>
        <authorList>
            <person name="Mesny F."/>
            <person name="Miyauchi S."/>
            <person name="Thiergart T."/>
            <person name="Pickel B."/>
            <person name="Atanasova L."/>
            <person name="Karlsson M."/>
            <person name="Huettel B."/>
            <person name="Barry K.W."/>
            <person name="Haridas S."/>
            <person name="Chen C."/>
            <person name="Bauer D."/>
            <person name="Andreopoulos W."/>
            <person name="Pangilinan J."/>
            <person name="LaButti K."/>
            <person name="Riley R."/>
            <person name="Lipzen A."/>
            <person name="Clum A."/>
            <person name="Drula E."/>
            <person name="Henrissat B."/>
            <person name="Kohler A."/>
            <person name="Grigoriev I.V."/>
            <person name="Martin F.M."/>
            <person name="Hacquard S."/>
        </authorList>
    </citation>
    <scope>NUCLEOTIDE SEQUENCE</scope>
    <source>
        <strain evidence="1">MPI-CAGE-AT-0023</strain>
    </source>
</reference>
<dbReference type="PANTHER" id="PTHR38791">
    <property type="entry name" value="ZN(II)2CYS6 TRANSCRIPTION FACTOR (EUROFUNG)-RELATED-RELATED"/>
    <property type="match status" value="1"/>
</dbReference>
<dbReference type="RefSeq" id="XP_046046191.1">
    <property type="nucleotide sequence ID" value="XM_046195896.1"/>
</dbReference>
<dbReference type="Proteomes" id="UP000720189">
    <property type="component" value="Unassembled WGS sequence"/>
</dbReference>
<sequence length="359" mass="39865">MAALARRHRSQETLGMAFKEFSTALAQTNASLADPGTATLNATLGAVLNLGFFESIVSTGKHNINNWIAHTLGTIALLRLRGLQQFRDLFGRHMCIHAAYNIRVSRIHRAVEVPKDLIKLEEDFYRAFNFPKVVRDHYSIMNRTCNIKADLKNGLTPGLICRALESEHEADLFIQGFSPPRSPVQEGLRSTSPLETRQPPANSAMIHNATGAPPLAMMARWLFGIGASIYTGQPEILQRMYQVSGRLHGDTSAEDYQSRLAAYAAGKISQISRKFLAFAPKFLNAEDLAPGFPKMARCMVLPLAFIQSSPCCPTDIYQEAKNLLMRLENDIELSRGQFAATALYTSRLAGEWLPLHHII</sequence>
<dbReference type="GeneID" id="70225850"/>
<evidence type="ECO:0000313" key="2">
    <source>
        <dbReference type="Proteomes" id="UP000720189"/>
    </source>
</evidence>
<dbReference type="EMBL" id="JAGMUX010000013">
    <property type="protein sequence ID" value="KAH7240677.1"/>
    <property type="molecule type" value="Genomic_DNA"/>
</dbReference>
<proteinExistence type="predicted"/>
<dbReference type="OrthoDB" id="2991872at2759"/>
<accession>A0A9P9GLE8</accession>